<dbReference type="Proteomes" id="UP000054560">
    <property type="component" value="Unassembled WGS sequence"/>
</dbReference>
<keyword evidence="2" id="KW-0808">Transferase</keyword>
<evidence type="ECO:0000256" key="2">
    <source>
        <dbReference type="ARBA" id="ARBA00022679"/>
    </source>
</evidence>
<dbReference type="GO" id="GO:0046921">
    <property type="term" value="F:alpha-(1-&gt;6)-fucosyltransferase activity"/>
    <property type="evidence" value="ECO:0007669"/>
    <property type="project" value="TreeGrafter"/>
</dbReference>
<dbReference type="PANTHER" id="PTHR13132:SF29">
    <property type="entry name" value="ALPHA-(1,6)-FUCOSYLTRANSFERASE"/>
    <property type="match status" value="1"/>
</dbReference>
<dbReference type="OrthoDB" id="6435034at2759"/>
<dbReference type="eggNOG" id="KOG3705">
    <property type="taxonomic scope" value="Eukaryota"/>
</dbReference>
<evidence type="ECO:0000256" key="1">
    <source>
        <dbReference type="ARBA" id="ARBA00022676"/>
    </source>
</evidence>
<reference evidence="4 5" key="1">
    <citation type="submission" date="2011-02" db="EMBL/GenBank/DDBJ databases">
        <title>The Genome Sequence of Sphaeroforma arctica JP610.</title>
        <authorList>
            <consortium name="The Broad Institute Genome Sequencing Platform"/>
            <person name="Russ C."/>
            <person name="Cuomo C."/>
            <person name="Young S.K."/>
            <person name="Zeng Q."/>
            <person name="Gargeya S."/>
            <person name="Alvarado L."/>
            <person name="Berlin A."/>
            <person name="Chapman S.B."/>
            <person name="Chen Z."/>
            <person name="Freedman E."/>
            <person name="Gellesch M."/>
            <person name="Goldberg J."/>
            <person name="Griggs A."/>
            <person name="Gujja S."/>
            <person name="Heilman E."/>
            <person name="Heiman D."/>
            <person name="Howarth C."/>
            <person name="Mehta T."/>
            <person name="Neiman D."/>
            <person name="Pearson M."/>
            <person name="Roberts A."/>
            <person name="Saif S."/>
            <person name="Shea T."/>
            <person name="Shenoy N."/>
            <person name="Sisk P."/>
            <person name="Stolte C."/>
            <person name="Sykes S."/>
            <person name="White J."/>
            <person name="Yandava C."/>
            <person name="Burger G."/>
            <person name="Gray M.W."/>
            <person name="Holland P.W.H."/>
            <person name="King N."/>
            <person name="Lang F.B.F."/>
            <person name="Roger A.J."/>
            <person name="Ruiz-Trillo I."/>
            <person name="Haas B."/>
            <person name="Nusbaum C."/>
            <person name="Birren B."/>
        </authorList>
    </citation>
    <scope>NUCLEOTIDE SEQUENCE [LARGE SCALE GENOMIC DNA]</scope>
    <source>
        <strain evidence="4 5">JP610</strain>
    </source>
</reference>
<dbReference type="PANTHER" id="PTHR13132">
    <property type="entry name" value="ALPHA- 1,6 -FUCOSYLTRANSFERASE"/>
    <property type="match status" value="1"/>
</dbReference>
<dbReference type="EMBL" id="KQ241983">
    <property type="protein sequence ID" value="KNC81885.1"/>
    <property type="molecule type" value="Genomic_DNA"/>
</dbReference>
<dbReference type="Pfam" id="PF19745">
    <property type="entry name" value="FUT8_N_cat"/>
    <property type="match status" value="1"/>
</dbReference>
<dbReference type="InterPro" id="IPR027350">
    <property type="entry name" value="GT23_dom"/>
</dbReference>
<evidence type="ECO:0000313" key="4">
    <source>
        <dbReference type="EMBL" id="KNC81885.1"/>
    </source>
</evidence>
<dbReference type="RefSeq" id="XP_014155787.1">
    <property type="nucleotide sequence ID" value="XM_014300312.1"/>
</dbReference>
<feature type="domain" description="GT23" evidence="3">
    <location>
        <begin position="1"/>
        <end position="293"/>
    </location>
</feature>
<dbReference type="STRING" id="667725.A0A0L0FYH4"/>
<evidence type="ECO:0000259" key="3">
    <source>
        <dbReference type="PROSITE" id="PS51659"/>
    </source>
</evidence>
<dbReference type="Gene3D" id="3.40.50.11350">
    <property type="match status" value="1"/>
</dbReference>
<evidence type="ECO:0000313" key="5">
    <source>
        <dbReference type="Proteomes" id="UP000054560"/>
    </source>
</evidence>
<accession>A0A0L0FYH4</accession>
<gene>
    <name evidence="4" type="ORF">SARC_05816</name>
</gene>
<proteinExistence type="predicted"/>
<protein>
    <recommendedName>
        <fullName evidence="3">GT23 domain-containing protein</fullName>
    </recommendedName>
</protein>
<dbReference type="GO" id="GO:0006487">
    <property type="term" value="P:protein N-linked glycosylation"/>
    <property type="evidence" value="ECO:0007669"/>
    <property type="project" value="TreeGrafter"/>
</dbReference>
<sequence length="301" mass="34963">MCSIDAKCGFGCQLHRISWCMIHAVMENRTMVMRPNAIREYGRDTECGSHWNCWFDNVSGCQVYAAARKSSLKDQKDFKTYSENPFTKHKDWLPPVLVERGLKNMTEMPTAWFVGQIVGWLLKYADELNATIEDFKAEMNLTRPVDVSLHVRRTDKVQAHRGEQTEAASHTFQEYMQHVDHLIYPNARHHDYYAEHEHTPVNIYVATDDPTLPNDFSNYPRYNFIYDERGMALASKQNTRYNAESLDRLLLDLRMMSEAEFFVGTFSSQISRIVVELMMARGLPDVPRRVHSVDAVYYAAE</sequence>
<dbReference type="InterPro" id="IPR045573">
    <property type="entry name" value="Fut8_N_cat"/>
</dbReference>
<name>A0A0L0FYH4_9EUKA</name>
<dbReference type="GeneID" id="25906320"/>
<dbReference type="PROSITE" id="PS51659">
    <property type="entry name" value="GT23"/>
    <property type="match status" value="1"/>
</dbReference>
<keyword evidence="1" id="KW-0328">Glycosyltransferase</keyword>
<organism evidence="4 5">
    <name type="scientific">Sphaeroforma arctica JP610</name>
    <dbReference type="NCBI Taxonomy" id="667725"/>
    <lineage>
        <taxon>Eukaryota</taxon>
        <taxon>Ichthyosporea</taxon>
        <taxon>Ichthyophonida</taxon>
        <taxon>Sphaeroforma</taxon>
    </lineage>
</organism>
<keyword evidence="5" id="KW-1185">Reference proteome</keyword>
<dbReference type="AlphaFoldDB" id="A0A0L0FYH4"/>